<name>A0A941GH02_NIACI</name>
<dbReference type="EMBL" id="JAGTPX010000053">
    <property type="protein sequence ID" value="MBR8672651.1"/>
    <property type="molecule type" value="Genomic_DNA"/>
</dbReference>
<organism evidence="1">
    <name type="scientific">Niallia circulans</name>
    <name type="common">Bacillus circulans</name>
    <dbReference type="NCBI Taxonomy" id="1397"/>
    <lineage>
        <taxon>Bacteria</taxon>
        <taxon>Bacillati</taxon>
        <taxon>Bacillota</taxon>
        <taxon>Bacilli</taxon>
        <taxon>Bacillales</taxon>
        <taxon>Bacillaceae</taxon>
        <taxon>Niallia</taxon>
    </lineage>
</organism>
<sequence length="54" mass="6413">MNLEIETKTDLIIEAIEYYLSLDTLQEEYARKGIRNALINIKKIEQKENQKRGM</sequence>
<protein>
    <submittedName>
        <fullName evidence="1">Uncharacterized protein</fullName>
    </submittedName>
</protein>
<gene>
    <name evidence="1" type="ORF">KD144_24250</name>
</gene>
<reference evidence="1" key="1">
    <citation type="submission" date="2021-04" db="EMBL/GenBank/DDBJ databases">
        <title>Genomic analysis of electroactive and textile dye degrading Bacillus circulans strain: DC10 isolated from constructed wetland-microbial fuel cells treating textile dye wastewaters.</title>
        <authorList>
            <person name="Patel D.U."/>
            <person name="Desai C.R."/>
        </authorList>
    </citation>
    <scope>NUCLEOTIDE SEQUENCE</scope>
    <source>
        <strain evidence="1">DC10</strain>
    </source>
</reference>
<dbReference type="AlphaFoldDB" id="A0A941GH02"/>
<evidence type="ECO:0000313" key="1">
    <source>
        <dbReference type="EMBL" id="MBR8672651.1"/>
    </source>
</evidence>
<accession>A0A941GH02</accession>
<dbReference type="RefSeq" id="WP_186325699.1">
    <property type="nucleotide sequence ID" value="NZ_JAGTPX020000047.1"/>
</dbReference>
<proteinExistence type="predicted"/>
<comment type="caution">
    <text evidence="1">The sequence shown here is derived from an EMBL/GenBank/DDBJ whole genome shotgun (WGS) entry which is preliminary data.</text>
</comment>